<accession>A0AAD5PFZ4</accession>
<dbReference type="AlphaFoldDB" id="A0AAD5PFZ4"/>
<evidence type="ECO:0000313" key="2">
    <source>
        <dbReference type="EMBL" id="KAI9268204.1"/>
    </source>
</evidence>
<reference evidence="2" key="1">
    <citation type="journal article" date="2022" name="IScience">
        <title>Evolution of zygomycete secretomes and the origins of terrestrial fungal ecologies.</title>
        <authorList>
            <person name="Chang Y."/>
            <person name="Wang Y."/>
            <person name="Mondo S."/>
            <person name="Ahrendt S."/>
            <person name="Andreopoulos W."/>
            <person name="Barry K."/>
            <person name="Beard J."/>
            <person name="Benny G.L."/>
            <person name="Blankenship S."/>
            <person name="Bonito G."/>
            <person name="Cuomo C."/>
            <person name="Desiro A."/>
            <person name="Gervers K.A."/>
            <person name="Hundley H."/>
            <person name="Kuo A."/>
            <person name="LaButti K."/>
            <person name="Lang B.F."/>
            <person name="Lipzen A."/>
            <person name="O'Donnell K."/>
            <person name="Pangilinan J."/>
            <person name="Reynolds N."/>
            <person name="Sandor L."/>
            <person name="Smith M.E."/>
            <person name="Tsang A."/>
            <person name="Grigoriev I.V."/>
            <person name="Stajich J.E."/>
            <person name="Spatafora J.W."/>
        </authorList>
    </citation>
    <scope>NUCLEOTIDE SEQUENCE</scope>
    <source>
        <strain evidence="2">RSA 2281</strain>
    </source>
</reference>
<sequence>MSFTLSSRKSSRFRIVHLTKDLKAAKEGEKVVDNQDQNCKDITMKEDEGKGKQPTSKDKGEQMVSQHIKGKKNPRNRETQELESPLKHGAKKSSRGFGIYASSQEKVTRKTVVKKGDSKEAEKKQEELKSQIQSFSKNITKLRKGCAKLELERADAGLVFRGGRKLNKWDSEAYHSLQEVQLRARSIESLMLITKSVSLLIFDLNYTYLD</sequence>
<gene>
    <name evidence="2" type="ORF">BDA99DRAFT_598094</name>
</gene>
<proteinExistence type="predicted"/>
<organism evidence="2 3">
    <name type="scientific">Phascolomyces articulosus</name>
    <dbReference type="NCBI Taxonomy" id="60185"/>
    <lineage>
        <taxon>Eukaryota</taxon>
        <taxon>Fungi</taxon>
        <taxon>Fungi incertae sedis</taxon>
        <taxon>Mucoromycota</taxon>
        <taxon>Mucoromycotina</taxon>
        <taxon>Mucoromycetes</taxon>
        <taxon>Mucorales</taxon>
        <taxon>Lichtheimiaceae</taxon>
        <taxon>Phascolomyces</taxon>
    </lineage>
</organism>
<feature type="compositionally biased region" description="Basic and acidic residues" evidence="1">
    <location>
        <begin position="24"/>
        <end position="61"/>
    </location>
</feature>
<dbReference type="EMBL" id="JAIXMP010000009">
    <property type="protein sequence ID" value="KAI9268204.1"/>
    <property type="molecule type" value="Genomic_DNA"/>
</dbReference>
<name>A0AAD5PFZ4_9FUNG</name>
<evidence type="ECO:0000313" key="3">
    <source>
        <dbReference type="Proteomes" id="UP001209540"/>
    </source>
</evidence>
<feature type="region of interest" description="Disordered" evidence="1">
    <location>
        <begin position="24"/>
        <end position="98"/>
    </location>
</feature>
<evidence type="ECO:0000256" key="1">
    <source>
        <dbReference type="SAM" id="MobiDB-lite"/>
    </source>
</evidence>
<feature type="compositionally biased region" description="Basic and acidic residues" evidence="1">
    <location>
        <begin position="75"/>
        <end position="86"/>
    </location>
</feature>
<keyword evidence="3" id="KW-1185">Reference proteome</keyword>
<dbReference type="Proteomes" id="UP001209540">
    <property type="component" value="Unassembled WGS sequence"/>
</dbReference>
<protein>
    <submittedName>
        <fullName evidence="2">Uncharacterized protein</fullName>
    </submittedName>
</protein>
<reference evidence="2" key="2">
    <citation type="submission" date="2023-02" db="EMBL/GenBank/DDBJ databases">
        <authorList>
            <consortium name="DOE Joint Genome Institute"/>
            <person name="Mondo S.J."/>
            <person name="Chang Y."/>
            <person name="Wang Y."/>
            <person name="Ahrendt S."/>
            <person name="Andreopoulos W."/>
            <person name="Barry K."/>
            <person name="Beard J."/>
            <person name="Benny G.L."/>
            <person name="Blankenship S."/>
            <person name="Bonito G."/>
            <person name="Cuomo C."/>
            <person name="Desiro A."/>
            <person name="Gervers K.A."/>
            <person name="Hundley H."/>
            <person name="Kuo A."/>
            <person name="LaButti K."/>
            <person name="Lang B.F."/>
            <person name="Lipzen A."/>
            <person name="O'Donnell K."/>
            <person name="Pangilinan J."/>
            <person name="Reynolds N."/>
            <person name="Sandor L."/>
            <person name="Smith M.W."/>
            <person name="Tsang A."/>
            <person name="Grigoriev I.V."/>
            <person name="Stajich J.E."/>
            <person name="Spatafora J.W."/>
        </authorList>
    </citation>
    <scope>NUCLEOTIDE SEQUENCE</scope>
    <source>
        <strain evidence="2">RSA 2281</strain>
    </source>
</reference>
<comment type="caution">
    <text evidence="2">The sequence shown here is derived from an EMBL/GenBank/DDBJ whole genome shotgun (WGS) entry which is preliminary data.</text>
</comment>